<dbReference type="Gene3D" id="3.40.30.10">
    <property type="entry name" value="Glutaredoxin"/>
    <property type="match status" value="1"/>
</dbReference>
<dbReference type="GO" id="GO:0016209">
    <property type="term" value="F:antioxidant activity"/>
    <property type="evidence" value="ECO:0007669"/>
    <property type="project" value="InterPro"/>
</dbReference>
<dbReference type="SUPFAM" id="SSF52833">
    <property type="entry name" value="Thioredoxin-like"/>
    <property type="match status" value="1"/>
</dbReference>
<sequence length="209" mass="21756">MKDPDETPNPSKETGRARPTSSSSGTAAIRKTRVFRLVAWSVGLVAVVGIVAAAMLSAQPKVSAASGLAPAFTLPNTSGKTVSLADFAGKPVILYFSEGAGCSSCIVQMKALEADPQFAKEGLTILPIVMDPPDFIRSAMTSVGISTPFLIDDGKVSKAYGVLGTGMHADLPGHGFVLINAAGDKVWQGNYPSMWLAPADLLAEVNKHL</sequence>
<keyword evidence="2" id="KW-0812">Transmembrane</keyword>
<dbReference type="InterPro" id="IPR013766">
    <property type="entry name" value="Thioredoxin_domain"/>
</dbReference>
<protein>
    <submittedName>
        <fullName evidence="4">Peroxiredoxin</fullName>
    </submittedName>
</protein>
<dbReference type="OrthoDB" id="9151585at2"/>
<feature type="transmembrane region" description="Helical" evidence="2">
    <location>
        <begin position="37"/>
        <end position="56"/>
    </location>
</feature>
<reference evidence="4 5" key="1">
    <citation type="submission" date="2020-07" db="EMBL/GenBank/DDBJ databases">
        <title>Sequencing the genomes of 1000 actinobacteria strains.</title>
        <authorList>
            <person name="Klenk H.-P."/>
        </authorList>
    </citation>
    <scope>NUCLEOTIDE SEQUENCE [LARGE SCALE GENOMIC DNA]</scope>
    <source>
        <strain evidence="4 5">DSM 19970</strain>
    </source>
</reference>
<dbReference type="EMBL" id="JACBZO010000001">
    <property type="protein sequence ID" value="NYI40305.1"/>
    <property type="molecule type" value="Genomic_DNA"/>
</dbReference>
<dbReference type="Proteomes" id="UP000547973">
    <property type="component" value="Unassembled WGS sequence"/>
</dbReference>
<dbReference type="InterPro" id="IPR000866">
    <property type="entry name" value="AhpC/TSA"/>
</dbReference>
<dbReference type="AlphaFoldDB" id="A0A7Z0CJ27"/>
<keyword evidence="2" id="KW-0472">Membrane</keyword>
<dbReference type="PROSITE" id="PS51352">
    <property type="entry name" value="THIOREDOXIN_2"/>
    <property type="match status" value="1"/>
</dbReference>
<evidence type="ECO:0000256" key="1">
    <source>
        <dbReference type="SAM" id="MobiDB-lite"/>
    </source>
</evidence>
<keyword evidence="2" id="KW-1133">Transmembrane helix</keyword>
<evidence type="ECO:0000313" key="4">
    <source>
        <dbReference type="EMBL" id="NYI40305.1"/>
    </source>
</evidence>
<gene>
    <name evidence="4" type="ORF">BKA03_000424</name>
</gene>
<feature type="domain" description="Thioredoxin" evidence="3">
    <location>
        <begin position="63"/>
        <end position="209"/>
    </location>
</feature>
<dbReference type="Pfam" id="PF00578">
    <property type="entry name" value="AhpC-TSA"/>
    <property type="match status" value="1"/>
</dbReference>
<evidence type="ECO:0000256" key="2">
    <source>
        <dbReference type="SAM" id="Phobius"/>
    </source>
</evidence>
<comment type="caution">
    <text evidence="4">The sequence shown here is derived from an EMBL/GenBank/DDBJ whole genome shotgun (WGS) entry which is preliminary data.</text>
</comment>
<name>A0A7Z0CJ27_9MICO</name>
<organism evidence="4 5">
    <name type="scientific">Demequina lutea</name>
    <dbReference type="NCBI Taxonomy" id="431489"/>
    <lineage>
        <taxon>Bacteria</taxon>
        <taxon>Bacillati</taxon>
        <taxon>Actinomycetota</taxon>
        <taxon>Actinomycetes</taxon>
        <taxon>Micrococcales</taxon>
        <taxon>Demequinaceae</taxon>
        <taxon>Demequina</taxon>
    </lineage>
</organism>
<dbReference type="RefSeq" id="WP_062074718.1">
    <property type="nucleotide sequence ID" value="NZ_BBRC01000004.1"/>
</dbReference>
<feature type="region of interest" description="Disordered" evidence="1">
    <location>
        <begin position="1"/>
        <end position="25"/>
    </location>
</feature>
<dbReference type="GO" id="GO:0016491">
    <property type="term" value="F:oxidoreductase activity"/>
    <property type="evidence" value="ECO:0007669"/>
    <property type="project" value="InterPro"/>
</dbReference>
<keyword evidence="5" id="KW-1185">Reference proteome</keyword>
<evidence type="ECO:0000259" key="3">
    <source>
        <dbReference type="PROSITE" id="PS51352"/>
    </source>
</evidence>
<evidence type="ECO:0000313" key="5">
    <source>
        <dbReference type="Proteomes" id="UP000547973"/>
    </source>
</evidence>
<proteinExistence type="predicted"/>
<accession>A0A7Z0CJ27</accession>
<dbReference type="InterPro" id="IPR036249">
    <property type="entry name" value="Thioredoxin-like_sf"/>
</dbReference>